<sequence>MFEISNFYEQLVQDYLWKRMESRMERPAHGFVEDVACVALNQLPPRYVRNTVDLGSHLSEEEFARMEDAVEKAVDVAIERVTSRPRNRD</sequence>
<proteinExistence type="predicted"/>
<gene>
    <name evidence="1" type="ORF">RBH19_05100</name>
</gene>
<name>A0ABU0W8B5_9GAMM</name>
<dbReference type="RefSeq" id="WP_306727726.1">
    <property type="nucleotide sequence ID" value="NZ_JAVDDT010000002.1"/>
</dbReference>
<dbReference type="Proteomes" id="UP001239019">
    <property type="component" value="Unassembled WGS sequence"/>
</dbReference>
<dbReference type="Pfam" id="PF10719">
    <property type="entry name" value="ComFB"/>
    <property type="match status" value="1"/>
</dbReference>
<evidence type="ECO:0000313" key="2">
    <source>
        <dbReference type="Proteomes" id="UP001239019"/>
    </source>
</evidence>
<evidence type="ECO:0000313" key="1">
    <source>
        <dbReference type="EMBL" id="MDQ2069240.1"/>
    </source>
</evidence>
<dbReference type="EMBL" id="JAVDDT010000002">
    <property type="protein sequence ID" value="MDQ2069240.1"/>
    <property type="molecule type" value="Genomic_DNA"/>
</dbReference>
<protein>
    <submittedName>
        <fullName evidence="1">Late competence development ComFB family protein</fullName>
    </submittedName>
</protein>
<reference evidence="1 2" key="1">
    <citation type="submission" date="2023-08" db="EMBL/GenBank/DDBJ databases">
        <title>Whole-genome sequencing of halo(alkali)philic microorganisms from hypersaline lakes.</title>
        <authorList>
            <person name="Sorokin D.Y."/>
            <person name="Abbas B."/>
            <person name="Merkel A.Y."/>
        </authorList>
    </citation>
    <scope>NUCLEOTIDE SEQUENCE [LARGE SCALE GENOMIC DNA]</scope>
    <source>
        <strain evidence="1 2">AB-CW4</strain>
    </source>
</reference>
<organism evidence="1 2">
    <name type="scientific">Natronospira bacteriovora</name>
    <dbReference type="NCBI Taxonomy" id="3069753"/>
    <lineage>
        <taxon>Bacteria</taxon>
        <taxon>Pseudomonadati</taxon>
        <taxon>Pseudomonadota</taxon>
        <taxon>Gammaproteobacteria</taxon>
        <taxon>Natronospirales</taxon>
        <taxon>Natronospiraceae</taxon>
        <taxon>Natronospira</taxon>
    </lineage>
</organism>
<keyword evidence="2" id="KW-1185">Reference proteome</keyword>
<dbReference type="InterPro" id="IPR019657">
    <property type="entry name" value="ComFB"/>
</dbReference>
<comment type="caution">
    <text evidence="1">The sequence shown here is derived from an EMBL/GenBank/DDBJ whole genome shotgun (WGS) entry which is preliminary data.</text>
</comment>
<accession>A0ABU0W8B5</accession>